<comment type="caution">
    <text evidence="2">The sequence shown here is derived from an EMBL/GenBank/DDBJ whole genome shotgun (WGS) entry which is preliminary data.</text>
</comment>
<organism evidence="2 3">
    <name type="scientific">Durusdinium trenchii</name>
    <dbReference type="NCBI Taxonomy" id="1381693"/>
    <lineage>
        <taxon>Eukaryota</taxon>
        <taxon>Sar</taxon>
        <taxon>Alveolata</taxon>
        <taxon>Dinophyceae</taxon>
        <taxon>Suessiales</taxon>
        <taxon>Symbiodiniaceae</taxon>
        <taxon>Durusdinium</taxon>
    </lineage>
</organism>
<evidence type="ECO:0000256" key="1">
    <source>
        <dbReference type="SAM" id="MobiDB-lite"/>
    </source>
</evidence>
<evidence type="ECO:0000313" key="3">
    <source>
        <dbReference type="Proteomes" id="UP001642464"/>
    </source>
</evidence>
<gene>
    <name evidence="2" type="ORF">SCF082_LOCUS10668</name>
</gene>
<feature type="non-terminal residue" evidence="2">
    <location>
        <position position="128"/>
    </location>
</feature>
<dbReference type="Proteomes" id="UP001642464">
    <property type="component" value="Unassembled WGS sequence"/>
</dbReference>
<name>A0ABP0J847_9DINO</name>
<keyword evidence="3" id="KW-1185">Reference proteome</keyword>
<sequence length="128" mass="14397">VSRATSVLRTSELRQELVLALVQPICNWDVGIFRPNKLVNLRMDHNQVTIMDPQQDWDESQLRPSEANAGGQRTLVNSGTDACVQPPERSDSRKVRRRRRLQAQGAIHMKGGVFATAGRVRHLSPEMS</sequence>
<evidence type="ECO:0000313" key="2">
    <source>
        <dbReference type="EMBL" id="CAK9010413.1"/>
    </source>
</evidence>
<reference evidence="2 3" key="1">
    <citation type="submission" date="2024-02" db="EMBL/GenBank/DDBJ databases">
        <authorList>
            <person name="Chen Y."/>
            <person name="Shah S."/>
            <person name="Dougan E. K."/>
            <person name="Thang M."/>
            <person name="Chan C."/>
        </authorList>
    </citation>
    <scope>NUCLEOTIDE SEQUENCE [LARGE SCALE GENOMIC DNA]</scope>
</reference>
<feature type="non-terminal residue" evidence="2">
    <location>
        <position position="1"/>
    </location>
</feature>
<feature type="region of interest" description="Disordered" evidence="1">
    <location>
        <begin position="53"/>
        <end position="99"/>
    </location>
</feature>
<proteinExistence type="predicted"/>
<accession>A0ABP0J847</accession>
<protein>
    <submittedName>
        <fullName evidence="2">Uncharacterized protein</fullName>
    </submittedName>
</protein>
<dbReference type="EMBL" id="CAXAMM010006261">
    <property type="protein sequence ID" value="CAK9010413.1"/>
    <property type="molecule type" value="Genomic_DNA"/>
</dbReference>